<dbReference type="PANTHER" id="PTHR47744">
    <property type="entry name" value="OS05G0526300 PROTEIN"/>
    <property type="match status" value="1"/>
</dbReference>
<feature type="region of interest" description="Disordered" evidence="1">
    <location>
        <begin position="39"/>
        <end position="84"/>
    </location>
</feature>
<dbReference type="PROSITE" id="PS50181">
    <property type="entry name" value="FBOX"/>
    <property type="match status" value="1"/>
</dbReference>
<dbReference type="Gene3D" id="1.20.1280.50">
    <property type="match status" value="1"/>
</dbReference>
<proteinExistence type="predicted"/>
<dbReference type="STRING" id="3055.A0A2K3D3U3"/>
<dbReference type="PANTHER" id="PTHR47744:SF1">
    <property type="entry name" value="OS05G0526300 PROTEIN"/>
    <property type="match status" value="1"/>
</dbReference>
<dbReference type="Gramene" id="PNW75200">
    <property type="protein sequence ID" value="PNW75200"/>
    <property type="gene ID" value="CHLRE_12g516900v5"/>
</dbReference>
<dbReference type="KEGG" id="cre:CHLRE_12g516900v5"/>
<sequence length="272" mass="29205">MLEDLMVALAQAERMGRLDGTLDGLVTAALRVLPKQKRNAVATAHRRAAVQQRREARRRRSPDGTPRAESDDDSSEGGDGSEGCGVRLPSLHDLPLEVIETVFEHLGPVELGRCACVSRSWREVAVSSHMDMVWTQLFHLTFPRSALVAAAGPGGAGAPLATAYTLFCRAALGKPRRLARWSGRVLRAGTLGWVCTDDLRRLPACAFRELGFPTESQVVQWACGKRNVGASSSSSGESSDDDDGSDSDDEPSSSAAGERLARMKLWAVPAVP</sequence>
<accession>A0A2K3D3U3</accession>
<dbReference type="EMBL" id="CM008973">
    <property type="protein sequence ID" value="PNW75200.1"/>
    <property type="molecule type" value="Genomic_DNA"/>
</dbReference>
<gene>
    <name evidence="3" type="ORF">CHLRE_12g516900v5</name>
</gene>
<dbReference type="OrthoDB" id="542881at2759"/>
<dbReference type="Proteomes" id="UP000006906">
    <property type="component" value="Chromosome 12"/>
</dbReference>
<dbReference type="InParanoid" id="A0A2K3D3U3"/>
<evidence type="ECO:0000256" key="1">
    <source>
        <dbReference type="SAM" id="MobiDB-lite"/>
    </source>
</evidence>
<name>A0A2K3D3U3_CHLRE</name>
<dbReference type="SMART" id="SM00256">
    <property type="entry name" value="FBOX"/>
    <property type="match status" value="1"/>
</dbReference>
<feature type="region of interest" description="Disordered" evidence="1">
    <location>
        <begin position="227"/>
        <end position="260"/>
    </location>
</feature>
<dbReference type="Pfam" id="PF24104">
    <property type="entry name" value="At5g52880_ARM"/>
    <property type="match status" value="1"/>
</dbReference>
<organism evidence="3 4">
    <name type="scientific">Chlamydomonas reinhardtii</name>
    <name type="common">Chlamydomonas smithii</name>
    <dbReference type="NCBI Taxonomy" id="3055"/>
    <lineage>
        <taxon>Eukaryota</taxon>
        <taxon>Viridiplantae</taxon>
        <taxon>Chlorophyta</taxon>
        <taxon>core chlorophytes</taxon>
        <taxon>Chlorophyceae</taxon>
        <taxon>CS clade</taxon>
        <taxon>Chlamydomonadales</taxon>
        <taxon>Chlamydomonadaceae</taxon>
        <taxon>Chlamydomonas</taxon>
    </lineage>
</organism>
<dbReference type="InterPro" id="IPR001810">
    <property type="entry name" value="F-box_dom"/>
</dbReference>
<protein>
    <recommendedName>
        <fullName evidence="2">F-box domain-containing protein</fullName>
    </recommendedName>
</protein>
<dbReference type="GeneID" id="5722649"/>
<dbReference type="SUPFAM" id="SSF81383">
    <property type="entry name" value="F-box domain"/>
    <property type="match status" value="1"/>
</dbReference>
<evidence type="ECO:0000313" key="4">
    <source>
        <dbReference type="Proteomes" id="UP000006906"/>
    </source>
</evidence>
<dbReference type="PaxDb" id="3055-EDP00653"/>
<dbReference type="InterPro" id="IPR057039">
    <property type="entry name" value="At5g52880_ARM"/>
</dbReference>
<dbReference type="RefSeq" id="XP_042918413.1">
    <property type="nucleotide sequence ID" value="XM_043068318.1"/>
</dbReference>
<dbReference type="Pfam" id="PF12937">
    <property type="entry name" value="F-box-like"/>
    <property type="match status" value="1"/>
</dbReference>
<evidence type="ECO:0000259" key="2">
    <source>
        <dbReference type="PROSITE" id="PS50181"/>
    </source>
</evidence>
<reference evidence="3 4" key="1">
    <citation type="journal article" date="2007" name="Science">
        <title>The Chlamydomonas genome reveals the evolution of key animal and plant functions.</title>
        <authorList>
            <person name="Merchant S.S."/>
            <person name="Prochnik S.E."/>
            <person name="Vallon O."/>
            <person name="Harris E.H."/>
            <person name="Karpowicz S.J."/>
            <person name="Witman G.B."/>
            <person name="Terry A."/>
            <person name="Salamov A."/>
            <person name="Fritz-Laylin L.K."/>
            <person name="Marechal-Drouard L."/>
            <person name="Marshall W.F."/>
            <person name="Qu L.H."/>
            <person name="Nelson D.R."/>
            <person name="Sanderfoot A.A."/>
            <person name="Spalding M.H."/>
            <person name="Kapitonov V.V."/>
            <person name="Ren Q."/>
            <person name="Ferris P."/>
            <person name="Lindquist E."/>
            <person name="Shapiro H."/>
            <person name="Lucas S.M."/>
            <person name="Grimwood J."/>
            <person name="Schmutz J."/>
            <person name="Cardol P."/>
            <person name="Cerutti H."/>
            <person name="Chanfreau G."/>
            <person name="Chen C.L."/>
            <person name="Cognat V."/>
            <person name="Croft M.T."/>
            <person name="Dent R."/>
            <person name="Dutcher S."/>
            <person name="Fernandez E."/>
            <person name="Fukuzawa H."/>
            <person name="Gonzalez-Ballester D."/>
            <person name="Gonzalez-Halphen D."/>
            <person name="Hallmann A."/>
            <person name="Hanikenne M."/>
            <person name="Hippler M."/>
            <person name="Inwood W."/>
            <person name="Jabbari K."/>
            <person name="Kalanon M."/>
            <person name="Kuras R."/>
            <person name="Lefebvre P.A."/>
            <person name="Lemaire S.D."/>
            <person name="Lobanov A.V."/>
            <person name="Lohr M."/>
            <person name="Manuell A."/>
            <person name="Meier I."/>
            <person name="Mets L."/>
            <person name="Mittag M."/>
            <person name="Mittelmeier T."/>
            <person name="Moroney J.V."/>
            <person name="Moseley J."/>
            <person name="Napoli C."/>
            <person name="Nedelcu A.M."/>
            <person name="Niyogi K."/>
            <person name="Novoselov S.V."/>
            <person name="Paulsen I.T."/>
            <person name="Pazour G."/>
            <person name="Purton S."/>
            <person name="Ral J.P."/>
            <person name="Riano-Pachon D.M."/>
            <person name="Riekhof W."/>
            <person name="Rymarquis L."/>
            <person name="Schroda M."/>
            <person name="Stern D."/>
            <person name="Umen J."/>
            <person name="Willows R."/>
            <person name="Wilson N."/>
            <person name="Zimmer S.L."/>
            <person name="Allmer J."/>
            <person name="Balk J."/>
            <person name="Bisova K."/>
            <person name="Chen C.J."/>
            <person name="Elias M."/>
            <person name="Gendler K."/>
            <person name="Hauser C."/>
            <person name="Lamb M.R."/>
            <person name="Ledford H."/>
            <person name="Long J.C."/>
            <person name="Minagawa J."/>
            <person name="Page M.D."/>
            <person name="Pan J."/>
            <person name="Pootakham W."/>
            <person name="Roje S."/>
            <person name="Rose A."/>
            <person name="Stahlberg E."/>
            <person name="Terauchi A.M."/>
            <person name="Yang P."/>
            <person name="Ball S."/>
            <person name="Bowler C."/>
            <person name="Dieckmann C.L."/>
            <person name="Gladyshev V.N."/>
            <person name="Green P."/>
            <person name="Jorgensen R."/>
            <person name="Mayfield S."/>
            <person name="Mueller-Roeber B."/>
            <person name="Rajamani S."/>
            <person name="Sayre R.T."/>
            <person name="Brokstein P."/>
            <person name="Dubchak I."/>
            <person name="Goodstein D."/>
            <person name="Hornick L."/>
            <person name="Huang Y.W."/>
            <person name="Jhaveri J."/>
            <person name="Luo Y."/>
            <person name="Martinez D."/>
            <person name="Ngau W.C."/>
            <person name="Otillar B."/>
            <person name="Poliakov A."/>
            <person name="Porter A."/>
            <person name="Szajkowski L."/>
            <person name="Werner G."/>
            <person name="Zhou K."/>
            <person name="Grigoriev I.V."/>
            <person name="Rokhsar D.S."/>
            <person name="Grossman A.R."/>
        </authorList>
    </citation>
    <scope>NUCLEOTIDE SEQUENCE [LARGE SCALE GENOMIC DNA]</scope>
    <source>
        <strain evidence="4">CC-503</strain>
    </source>
</reference>
<evidence type="ECO:0000313" key="3">
    <source>
        <dbReference type="EMBL" id="PNW75200.1"/>
    </source>
</evidence>
<feature type="domain" description="F-box" evidence="2">
    <location>
        <begin position="88"/>
        <end position="137"/>
    </location>
</feature>
<feature type="compositionally biased region" description="Acidic residues" evidence="1">
    <location>
        <begin position="238"/>
        <end position="251"/>
    </location>
</feature>
<feature type="compositionally biased region" description="Basic residues" evidence="1">
    <location>
        <begin position="39"/>
        <end position="48"/>
    </location>
</feature>
<dbReference type="AlphaFoldDB" id="A0A2K3D3U3"/>
<dbReference type="CDD" id="cd09917">
    <property type="entry name" value="F-box_SF"/>
    <property type="match status" value="1"/>
</dbReference>
<dbReference type="InterPro" id="IPR036047">
    <property type="entry name" value="F-box-like_dom_sf"/>
</dbReference>
<keyword evidence="4" id="KW-1185">Reference proteome</keyword>